<dbReference type="KEGG" id="poc:NCTC13071_00039"/>
<gene>
    <name evidence="4" type="ORF">NCTC13071_00039</name>
</gene>
<dbReference type="RefSeq" id="WP_018921046.1">
    <property type="nucleotide sequence ID" value="NZ_LR134384.1"/>
</dbReference>
<dbReference type="CDD" id="cd04301">
    <property type="entry name" value="NAT_SF"/>
    <property type="match status" value="1"/>
</dbReference>
<protein>
    <submittedName>
        <fullName evidence="4">Putative acetyltransferase</fullName>
    </submittedName>
</protein>
<dbReference type="AlphaFoldDB" id="A0A448L235"/>
<dbReference type="EMBL" id="LR134384">
    <property type="protein sequence ID" value="VEH14074.1"/>
    <property type="molecule type" value="Genomic_DNA"/>
</dbReference>
<accession>A0A448L235</accession>
<dbReference type="SUPFAM" id="SSF55729">
    <property type="entry name" value="Acyl-CoA N-acyltransferases (Nat)"/>
    <property type="match status" value="1"/>
</dbReference>
<organism evidence="4 5">
    <name type="scientific">Segatella oris</name>
    <dbReference type="NCBI Taxonomy" id="28135"/>
    <lineage>
        <taxon>Bacteria</taxon>
        <taxon>Pseudomonadati</taxon>
        <taxon>Bacteroidota</taxon>
        <taxon>Bacteroidia</taxon>
        <taxon>Bacteroidales</taxon>
        <taxon>Prevotellaceae</taxon>
        <taxon>Segatella</taxon>
    </lineage>
</organism>
<reference evidence="4 5" key="1">
    <citation type="submission" date="2018-12" db="EMBL/GenBank/DDBJ databases">
        <authorList>
            <consortium name="Pathogen Informatics"/>
        </authorList>
    </citation>
    <scope>NUCLEOTIDE SEQUENCE [LARGE SCALE GENOMIC DNA]</scope>
    <source>
        <strain evidence="4 5">NCTC13071</strain>
    </source>
</reference>
<dbReference type="InterPro" id="IPR000182">
    <property type="entry name" value="GNAT_dom"/>
</dbReference>
<keyword evidence="2" id="KW-0012">Acyltransferase</keyword>
<dbReference type="Proteomes" id="UP000274578">
    <property type="component" value="Chromosome 1"/>
</dbReference>
<evidence type="ECO:0000313" key="5">
    <source>
        <dbReference type="Proteomes" id="UP000274578"/>
    </source>
</evidence>
<name>A0A448L235_9BACT</name>
<dbReference type="PROSITE" id="PS51186">
    <property type="entry name" value="GNAT"/>
    <property type="match status" value="1"/>
</dbReference>
<proteinExistence type="predicted"/>
<dbReference type="InterPro" id="IPR016181">
    <property type="entry name" value="Acyl_CoA_acyltransferase"/>
</dbReference>
<evidence type="ECO:0000256" key="1">
    <source>
        <dbReference type="ARBA" id="ARBA00022679"/>
    </source>
</evidence>
<keyword evidence="1 4" id="KW-0808">Transferase</keyword>
<dbReference type="GeneID" id="85010970"/>
<evidence type="ECO:0000313" key="4">
    <source>
        <dbReference type="EMBL" id="VEH14074.1"/>
    </source>
</evidence>
<sequence>MMMNNIKIENAQPQQASDIASLIMLAMNHACCQYFAGPHHTLSDFHQLMTRLVERHDSQYSYLHTIVALDGKDVIGCCVSYKGGRLHTLRRAFIDEALVSFGIDHSDMEDETQAGELYIDSLAVDAHYQGKGIATALLEATCEKAFALHLPVGLLVDKGNPAAERLYTRLGFRYVNDASWGSHPMKHLQKSF</sequence>
<dbReference type="Gene3D" id="3.40.630.30">
    <property type="match status" value="1"/>
</dbReference>
<dbReference type="PANTHER" id="PTHR43420">
    <property type="entry name" value="ACETYLTRANSFERASE"/>
    <property type="match status" value="1"/>
</dbReference>
<feature type="domain" description="N-acetyltransferase" evidence="3">
    <location>
        <begin position="6"/>
        <end position="190"/>
    </location>
</feature>
<dbReference type="GO" id="GO:0016747">
    <property type="term" value="F:acyltransferase activity, transferring groups other than amino-acyl groups"/>
    <property type="evidence" value="ECO:0007669"/>
    <property type="project" value="InterPro"/>
</dbReference>
<dbReference type="Pfam" id="PF00583">
    <property type="entry name" value="Acetyltransf_1"/>
    <property type="match status" value="1"/>
</dbReference>
<evidence type="ECO:0000259" key="3">
    <source>
        <dbReference type="PROSITE" id="PS51186"/>
    </source>
</evidence>
<evidence type="ECO:0000256" key="2">
    <source>
        <dbReference type="ARBA" id="ARBA00023315"/>
    </source>
</evidence>
<dbReference type="InterPro" id="IPR050680">
    <property type="entry name" value="YpeA/RimI_acetyltransf"/>
</dbReference>